<dbReference type="SUPFAM" id="SSF55347">
    <property type="entry name" value="Glyceraldehyde-3-phosphate dehydrogenase-like, C-terminal domain"/>
    <property type="match status" value="1"/>
</dbReference>
<dbReference type="Pfam" id="PF01408">
    <property type="entry name" value="GFO_IDH_MocA"/>
    <property type="match status" value="1"/>
</dbReference>
<gene>
    <name evidence="5" type="primary">iolW_1</name>
    <name evidence="5" type="ORF">DF168_00292</name>
</gene>
<name>A0A2Z4ACU4_9BACT</name>
<dbReference type="Gene3D" id="3.40.50.720">
    <property type="entry name" value="NAD(P)-binding Rossmann-like Domain"/>
    <property type="match status" value="1"/>
</dbReference>
<comment type="similarity">
    <text evidence="1">Belongs to the Gfo/Idh/MocA family.</text>
</comment>
<sequence length="346" mass="39310">MINVAIVGYGYSCRTIQSYLISLTQGLNLYGVYTRDPGRQKDARESYPKAKIYSDYSDLLDDGNVQLIVIGTPHDTHHDLAVKAMDAGKHVVTDKVMCLTAREAQSMIEARDRNQVVLSVFHNRRWDWDYLTVKKAIQDGLIGDPYLYQVAVMRYKKPVSWRADREASGGILYDWPAHLIDQALQLVPASPRDVFCQVVYGEGWETDIGNYGNLLIRFDNGTLYQIEIGNLAAIEKPRWYVCGKDGSLIKYGMDPQEEFVKKGRILEAKEDPEGCVRAVRLKDEILQEVSLESIRGTWTSYYQNISNVLNRGFELEVKPEQTLLQMKVFDAAIISIELGKFVPVGR</sequence>
<evidence type="ECO:0000259" key="3">
    <source>
        <dbReference type="Pfam" id="PF01408"/>
    </source>
</evidence>
<dbReference type="InterPro" id="IPR051317">
    <property type="entry name" value="Gfo/Idh/MocA_oxidoreduct"/>
</dbReference>
<protein>
    <submittedName>
        <fullName evidence="5">Scyllo-inositol 2-dehydrogenase (NADP(+)) IolW</fullName>
        <ecNumber evidence="5">1.1.1.371</ecNumber>
    </submittedName>
</protein>
<dbReference type="PANTHER" id="PTHR43708">
    <property type="entry name" value="CONSERVED EXPRESSED OXIDOREDUCTASE (EUROFUNG)"/>
    <property type="match status" value="1"/>
</dbReference>
<dbReference type="Pfam" id="PF22725">
    <property type="entry name" value="GFO_IDH_MocA_C3"/>
    <property type="match status" value="1"/>
</dbReference>
<dbReference type="AlphaFoldDB" id="A0A2Z4ACU4"/>
<reference evidence="5 6" key="1">
    <citation type="submission" date="2018-06" db="EMBL/GenBank/DDBJ databases">
        <title>Draft Genome Sequence of a Novel Marine Bacterium Related to the Verrucomicrobia.</title>
        <authorList>
            <person name="Vosseberg J."/>
            <person name="Martijn J."/>
            <person name="Ettema T.J.G."/>
        </authorList>
    </citation>
    <scope>NUCLEOTIDE SEQUENCE [LARGE SCALE GENOMIC DNA]</scope>
    <source>
        <strain evidence="5">TARA_B100001123</strain>
    </source>
</reference>
<dbReference type="InterPro" id="IPR000683">
    <property type="entry name" value="Gfo/Idh/MocA-like_OxRdtase_N"/>
</dbReference>
<dbReference type="EMBL" id="CP029803">
    <property type="protein sequence ID" value="AWT59115.1"/>
    <property type="molecule type" value="Genomic_DNA"/>
</dbReference>
<accession>A0A2Z4ACU4</accession>
<feature type="domain" description="Gfo/Idh/MocA-like oxidoreductase N-terminal" evidence="3">
    <location>
        <begin position="2"/>
        <end position="122"/>
    </location>
</feature>
<dbReference type="GO" id="GO:0000166">
    <property type="term" value="F:nucleotide binding"/>
    <property type="evidence" value="ECO:0007669"/>
    <property type="project" value="InterPro"/>
</dbReference>
<evidence type="ECO:0000256" key="1">
    <source>
        <dbReference type="ARBA" id="ARBA00010928"/>
    </source>
</evidence>
<dbReference type="SUPFAM" id="SSF51735">
    <property type="entry name" value="NAD(P)-binding Rossmann-fold domains"/>
    <property type="match status" value="1"/>
</dbReference>
<organism evidence="5 6">
    <name type="scientific">Candidatus Moanibacter tarae</name>
    <dbReference type="NCBI Taxonomy" id="2200854"/>
    <lineage>
        <taxon>Bacteria</taxon>
        <taxon>Pseudomonadati</taxon>
        <taxon>Verrucomicrobiota</taxon>
        <taxon>Opitutia</taxon>
        <taxon>Puniceicoccales</taxon>
        <taxon>Puniceicoccales incertae sedis</taxon>
        <taxon>Candidatus Moanibacter</taxon>
    </lineage>
</organism>
<dbReference type="PANTHER" id="PTHR43708:SF5">
    <property type="entry name" value="CONSERVED EXPRESSED OXIDOREDUCTASE (EUROFUNG)-RELATED"/>
    <property type="match status" value="1"/>
</dbReference>
<evidence type="ECO:0000313" key="5">
    <source>
        <dbReference type="EMBL" id="AWT59115.1"/>
    </source>
</evidence>
<dbReference type="Proteomes" id="UP000247465">
    <property type="component" value="Chromosome"/>
</dbReference>
<dbReference type="Gene3D" id="3.30.360.10">
    <property type="entry name" value="Dihydrodipicolinate Reductase, domain 2"/>
    <property type="match status" value="1"/>
</dbReference>
<dbReference type="EC" id="1.1.1.371" evidence="5"/>
<evidence type="ECO:0000259" key="4">
    <source>
        <dbReference type="Pfam" id="PF22725"/>
    </source>
</evidence>
<dbReference type="KEGG" id="mtar:DF168_00292"/>
<feature type="domain" description="GFO/IDH/MocA-like oxidoreductase" evidence="4">
    <location>
        <begin position="130"/>
        <end position="248"/>
    </location>
</feature>
<dbReference type="InterPro" id="IPR055170">
    <property type="entry name" value="GFO_IDH_MocA-like_dom"/>
</dbReference>
<evidence type="ECO:0000256" key="2">
    <source>
        <dbReference type="ARBA" id="ARBA00023002"/>
    </source>
</evidence>
<dbReference type="InterPro" id="IPR036291">
    <property type="entry name" value="NAD(P)-bd_dom_sf"/>
</dbReference>
<keyword evidence="2 5" id="KW-0560">Oxidoreductase</keyword>
<evidence type="ECO:0000313" key="6">
    <source>
        <dbReference type="Proteomes" id="UP000247465"/>
    </source>
</evidence>
<proteinExistence type="inferred from homology"/>
<dbReference type="GO" id="GO:0102497">
    <property type="term" value="F:scyllo-inositol dehydrogenase (NADP+) activity"/>
    <property type="evidence" value="ECO:0007669"/>
    <property type="project" value="UniProtKB-EC"/>
</dbReference>